<dbReference type="GO" id="GO:0016020">
    <property type="term" value="C:membrane"/>
    <property type="evidence" value="ECO:0007669"/>
    <property type="project" value="TreeGrafter"/>
</dbReference>
<organism evidence="3 4">
    <name type="scientific">Nitratireductor arenosus</name>
    <dbReference type="NCBI Taxonomy" id="2682096"/>
    <lineage>
        <taxon>Bacteria</taxon>
        <taxon>Pseudomonadati</taxon>
        <taxon>Pseudomonadota</taxon>
        <taxon>Alphaproteobacteria</taxon>
        <taxon>Hyphomicrobiales</taxon>
        <taxon>Phyllobacteriaceae</taxon>
        <taxon>Nitratireductor</taxon>
    </lineage>
</organism>
<evidence type="ECO:0000256" key="1">
    <source>
        <dbReference type="SAM" id="Phobius"/>
    </source>
</evidence>
<feature type="transmembrane region" description="Helical" evidence="1">
    <location>
        <begin position="215"/>
        <end position="238"/>
    </location>
</feature>
<keyword evidence="1" id="KW-0472">Membrane</keyword>
<accession>A0A844QP10</accession>
<evidence type="ECO:0000313" key="4">
    <source>
        <dbReference type="Proteomes" id="UP000463224"/>
    </source>
</evidence>
<name>A0A844QP10_9HYPH</name>
<feature type="transmembrane region" description="Helical" evidence="1">
    <location>
        <begin position="98"/>
        <end position="119"/>
    </location>
</feature>
<dbReference type="PANTHER" id="PTHR23028">
    <property type="entry name" value="ACETYLTRANSFERASE"/>
    <property type="match status" value="1"/>
</dbReference>
<reference evidence="3 4" key="1">
    <citation type="submission" date="2019-12" db="EMBL/GenBank/DDBJ databases">
        <title>Nitratireductor arenosus sp. nov., Isolated from sea sand, Jeju island, South Korea.</title>
        <authorList>
            <person name="Kim W."/>
        </authorList>
    </citation>
    <scope>NUCLEOTIDE SEQUENCE [LARGE SCALE GENOMIC DNA]</scope>
    <source>
        <strain evidence="3 4">CAU 1489</strain>
    </source>
</reference>
<evidence type="ECO:0000313" key="3">
    <source>
        <dbReference type="EMBL" id="MVA99690.1"/>
    </source>
</evidence>
<dbReference type="RefSeq" id="WP_156715149.1">
    <property type="nucleotide sequence ID" value="NZ_WPHG01000007.1"/>
</dbReference>
<dbReference type="EMBL" id="WPHG01000007">
    <property type="protein sequence ID" value="MVA99690.1"/>
    <property type="molecule type" value="Genomic_DNA"/>
</dbReference>
<feature type="transmembrane region" description="Helical" evidence="1">
    <location>
        <begin position="278"/>
        <end position="297"/>
    </location>
</feature>
<protein>
    <submittedName>
        <fullName evidence="3">Acyltransferase family protein</fullName>
    </submittedName>
</protein>
<feature type="transmembrane region" description="Helical" evidence="1">
    <location>
        <begin position="29"/>
        <end position="46"/>
    </location>
</feature>
<feature type="transmembrane region" description="Helical" evidence="1">
    <location>
        <begin position="309"/>
        <end position="327"/>
    </location>
</feature>
<dbReference type="PANTHER" id="PTHR23028:SF131">
    <property type="entry name" value="BLR2367 PROTEIN"/>
    <property type="match status" value="1"/>
</dbReference>
<keyword evidence="3" id="KW-0012">Acyltransferase</keyword>
<feature type="transmembrane region" description="Helical" evidence="1">
    <location>
        <begin position="250"/>
        <end position="272"/>
    </location>
</feature>
<feature type="domain" description="Acyltransferase 3" evidence="2">
    <location>
        <begin position="27"/>
        <end position="381"/>
    </location>
</feature>
<comment type="caution">
    <text evidence="3">The sequence shown here is derived from an EMBL/GenBank/DDBJ whole genome shotgun (WGS) entry which is preliminary data.</text>
</comment>
<feature type="transmembrane region" description="Helical" evidence="1">
    <location>
        <begin position="169"/>
        <end position="195"/>
    </location>
</feature>
<feature type="transmembrane region" description="Helical" evidence="1">
    <location>
        <begin position="366"/>
        <end position="390"/>
    </location>
</feature>
<dbReference type="GO" id="GO:0016747">
    <property type="term" value="F:acyltransferase activity, transferring groups other than amino-acyl groups"/>
    <property type="evidence" value="ECO:0007669"/>
    <property type="project" value="InterPro"/>
</dbReference>
<feature type="transmembrane region" description="Helical" evidence="1">
    <location>
        <begin position="58"/>
        <end position="77"/>
    </location>
</feature>
<keyword evidence="1" id="KW-1133">Transmembrane helix</keyword>
<dbReference type="InterPro" id="IPR002656">
    <property type="entry name" value="Acyl_transf_3_dom"/>
</dbReference>
<sequence>MNQNDMVARIRAAHRNAAKGNVRLETLDSWRGICALLVAIMHFPVSGPIGESPFVRNAYLFVDYFFVLSGFVIAHGYGAKLADGVDYMRFVILRIGRIYPLHIAVLALFVAFEALRWAVPALAGNGTMPFTDGNSPSELLTSLALLNGLGFDSRLAWNGPSWSISAELWTYILFGGLVVLLGRRCWIALVAAIIAGPPVLYLFSPDYMDATWNLGFVRCVYGFSLGALLYYVAGASLLSAKADQAARPTVGTVAGATASELAAIVMVAAFVVVAGGNAVSIAAPFVFALALCIFVHEGGIISRLLGTRLFLWLGALSYGIYMVHIFVQARMINVAGIVERIVGVELIGVFEINGQGFYGFGLNGPLFGTLMTALMIAMVVAVAAIAHLLIEKPFQRLSRKLADTHARRNGATRPVAGDVEARALLAARAAA</sequence>
<dbReference type="GO" id="GO:0000271">
    <property type="term" value="P:polysaccharide biosynthetic process"/>
    <property type="evidence" value="ECO:0007669"/>
    <property type="project" value="TreeGrafter"/>
</dbReference>
<keyword evidence="1" id="KW-0812">Transmembrane</keyword>
<dbReference type="Proteomes" id="UP000463224">
    <property type="component" value="Unassembled WGS sequence"/>
</dbReference>
<gene>
    <name evidence="3" type="ORF">GN330_20770</name>
</gene>
<dbReference type="AlphaFoldDB" id="A0A844QP10"/>
<evidence type="ECO:0000259" key="2">
    <source>
        <dbReference type="Pfam" id="PF01757"/>
    </source>
</evidence>
<dbReference type="Pfam" id="PF01757">
    <property type="entry name" value="Acyl_transf_3"/>
    <property type="match status" value="1"/>
</dbReference>
<proteinExistence type="predicted"/>
<keyword evidence="3" id="KW-0808">Transferase</keyword>
<dbReference type="InterPro" id="IPR050879">
    <property type="entry name" value="Acyltransferase_3"/>
</dbReference>
<keyword evidence="4" id="KW-1185">Reference proteome</keyword>